<evidence type="ECO:0000313" key="3">
    <source>
        <dbReference type="Proteomes" id="UP000183447"/>
    </source>
</evidence>
<name>A0A1K2HY75_9HYPH</name>
<dbReference type="OrthoDB" id="9129225at2"/>
<gene>
    <name evidence="2" type="ORF">SAMN02983003_2244</name>
</gene>
<dbReference type="PANTHER" id="PTHR34846:SF11">
    <property type="entry name" value="4-CARBOXYMUCONOLACTONE DECARBOXYLASE FAMILY PROTEIN (AFU_ORTHOLOGUE AFUA_6G11590)"/>
    <property type="match status" value="1"/>
</dbReference>
<accession>A0A1K2HY75</accession>
<dbReference type="SUPFAM" id="SSF69118">
    <property type="entry name" value="AhpD-like"/>
    <property type="match status" value="1"/>
</dbReference>
<dbReference type="RefSeq" id="WP_072342772.1">
    <property type="nucleotide sequence ID" value="NZ_FPKU01000002.1"/>
</dbReference>
<dbReference type="InterPro" id="IPR029032">
    <property type="entry name" value="AhpD-like"/>
</dbReference>
<sequence>MTRFETAESEWTAEQATFAQKLRGSARGKIGVPFLNLLPQPALAEKVADVGAWLRFEGTLPADIRELVTLATAAHWRSPYEWTGHARLGLAAGLEREALRTLAEGGTPDLPPDQALALAAARAILASGSLDDARFVALAGRFGREGAIELVTLCGYYSLLAMVIGTGYAEGEAPDWGDTVARSLAAEA</sequence>
<proteinExistence type="predicted"/>
<evidence type="ECO:0000259" key="1">
    <source>
        <dbReference type="Pfam" id="PF02627"/>
    </source>
</evidence>
<keyword evidence="3" id="KW-1185">Reference proteome</keyword>
<dbReference type="STRING" id="665118.SAMN02983003_2244"/>
<dbReference type="Gene3D" id="1.20.1290.10">
    <property type="entry name" value="AhpD-like"/>
    <property type="match status" value="1"/>
</dbReference>
<dbReference type="Pfam" id="PF02627">
    <property type="entry name" value="CMD"/>
    <property type="match status" value="1"/>
</dbReference>
<dbReference type="AlphaFoldDB" id="A0A1K2HY75"/>
<protein>
    <submittedName>
        <fullName evidence="2">4-carboxymuconolactone decarboxylase</fullName>
    </submittedName>
</protein>
<dbReference type="GO" id="GO:0051920">
    <property type="term" value="F:peroxiredoxin activity"/>
    <property type="evidence" value="ECO:0007669"/>
    <property type="project" value="InterPro"/>
</dbReference>
<dbReference type="EMBL" id="FPKU01000002">
    <property type="protein sequence ID" value="SFZ84846.1"/>
    <property type="molecule type" value="Genomic_DNA"/>
</dbReference>
<organism evidence="2 3">
    <name type="scientific">Devosia enhydra</name>
    <dbReference type="NCBI Taxonomy" id="665118"/>
    <lineage>
        <taxon>Bacteria</taxon>
        <taxon>Pseudomonadati</taxon>
        <taxon>Pseudomonadota</taxon>
        <taxon>Alphaproteobacteria</taxon>
        <taxon>Hyphomicrobiales</taxon>
        <taxon>Devosiaceae</taxon>
        <taxon>Devosia</taxon>
    </lineage>
</organism>
<dbReference type="PANTHER" id="PTHR34846">
    <property type="entry name" value="4-CARBOXYMUCONOLACTONE DECARBOXYLASE FAMILY PROTEIN (AFU_ORTHOLOGUE AFUA_6G11590)"/>
    <property type="match status" value="1"/>
</dbReference>
<dbReference type="Proteomes" id="UP000183447">
    <property type="component" value="Unassembled WGS sequence"/>
</dbReference>
<reference evidence="2 3" key="1">
    <citation type="submission" date="2016-11" db="EMBL/GenBank/DDBJ databases">
        <authorList>
            <person name="Jaros S."/>
            <person name="Januszkiewicz K."/>
            <person name="Wedrychowicz H."/>
        </authorList>
    </citation>
    <scope>NUCLEOTIDE SEQUENCE [LARGE SCALE GENOMIC DNA]</scope>
    <source>
        <strain evidence="2 3">ATCC 23634</strain>
    </source>
</reference>
<dbReference type="InterPro" id="IPR003779">
    <property type="entry name" value="CMD-like"/>
</dbReference>
<evidence type="ECO:0000313" key="2">
    <source>
        <dbReference type="EMBL" id="SFZ84846.1"/>
    </source>
</evidence>
<feature type="domain" description="Carboxymuconolactone decarboxylase-like" evidence="1">
    <location>
        <begin position="42"/>
        <end position="109"/>
    </location>
</feature>